<dbReference type="AlphaFoldDB" id="A0A940S2J3"/>
<sequence length="228" mass="24709">MTATRVAAVVFDCDGVLLVSNTLKAAVFREALAEHGFHPGDIARFSRYQVANFGTSRYRLFENFLGWEDLKVRPASADRDALVGSYARLLRGRYARCASTPGMRGVLDGLAARGIPLFVVSGSDGAELREVFAERGLAGLFRSIHGSPASKTENLHLVAKEMGRGPPLDDVWFIGDAEADLKAADSVGARFVYADHFSTAKPRMRALAAERGFPVIRDLRGLPALLDA</sequence>
<dbReference type="GO" id="GO:0008967">
    <property type="term" value="F:phosphoglycolate phosphatase activity"/>
    <property type="evidence" value="ECO:0007669"/>
    <property type="project" value="UniProtKB-EC"/>
</dbReference>
<dbReference type="InterPro" id="IPR023214">
    <property type="entry name" value="HAD_sf"/>
</dbReference>
<comment type="caution">
    <text evidence="5">The sequence shown here is derived from an EMBL/GenBank/DDBJ whole genome shotgun (WGS) entry which is preliminary data.</text>
</comment>
<organism evidence="5 6">
    <name type="scientific">Roseomonas indoligenes</name>
    <dbReference type="NCBI Taxonomy" id="2820811"/>
    <lineage>
        <taxon>Bacteria</taxon>
        <taxon>Pseudomonadati</taxon>
        <taxon>Pseudomonadota</taxon>
        <taxon>Alphaproteobacteria</taxon>
        <taxon>Acetobacterales</taxon>
        <taxon>Roseomonadaceae</taxon>
        <taxon>Roseomonas</taxon>
    </lineage>
</organism>
<evidence type="ECO:0000313" key="6">
    <source>
        <dbReference type="Proteomes" id="UP000677537"/>
    </source>
</evidence>
<dbReference type="GO" id="GO:0006281">
    <property type="term" value="P:DNA repair"/>
    <property type="evidence" value="ECO:0007669"/>
    <property type="project" value="TreeGrafter"/>
</dbReference>
<dbReference type="RefSeq" id="WP_209369671.1">
    <property type="nucleotide sequence ID" value="NZ_JAGIZA010000001.1"/>
</dbReference>
<evidence type="ECO:0000256" key="2">
    <source>
        <dbReference type="ARBA" id="ARBA00004818"/>
    </source>
</evidence>
<dbReference type="SFLD" id="SFLDS00003">
    <property type="entry name" value="Haloacid_Dehalogenase"/>
    <property type="match status" value="1"/>
</dbReference>
<accession>A0A940S2J3</accession>
<dbReference type="SFLD" id="SFLDG01129">
    <property type="entry name" value="C1.5:_HAD__Beta-PGM__Phosphata"/>
    <property type="match status" value="1"/>
</dbReference>
<evidence type="ECO:0000256" key="3">
    <source>
        <dbReference type="ARBA" id="ARBA00006171"/>
    </source>
</evidence>
<dbReference type="InterPro" id="IPR023198">
    <property type="entry name" value="PGP-like_dom2"/>
</dbReference>
<dbReference type="InterPro" id="IPR050155">
    <property type="entry name" value="HAD-like_hydrolase_sf"/>
</dbReference>
<protein>
    <recommendedName>
        <fullName evidence="4">phosphoglycolate phosphatase</fullName>
        <ecNumber evidence="4">3.1.3.18</ecNumber>
    </recommendedName>
</protein>
<evidence type="ECO:0000256" key="4">
    <source>
        <dbReference type="ARBA" id="ARBA00013078"/>
    </source>
</evidence>
<dbReference type="SUPFAM" id="SSF56784">
    <property type="entry name" value="HAD-like"/>
    <property type="match status" value="1"/>
</dbReference>
<comment type="catalytic activity">
    <reaction evidence="1">
        <text>2-phosphoglycolate + H2O = glycolate + phosphate</text>
        <dbReference type="Rhea" id="RHEA:14369"/>
        <dbReference type="ChEBI" id="CHEBI:15377"/>
        <dbReference type="ChEBI" id="CHEBI:29805"/>
        <dbReference type="ChEBI" id="CHEBI:43474"/>
        <dbReference type="ChEBI" id="CHEBI:58033"/>
        <dbReference type="EC" id="3.1.3.18"/>
    </reaction>
</comment>
<keyword evidence="5" id="KW-0378">Hydrolase</keyword>
<dbReference type="PANTHER" id="PTHR43434:SF1">
    <property type="entry name" value="PHOSPHOGLYCOLATE PHOSPHATASE"/>
    <property type="match status" value="1"/>
</dbReference>
<proteinExistence type="inferred from homology"/>
<comment type="pathway">
    <text evidence="2">Organic acid metabolism; glycolate biosynthesis; glycolate from 2-phosphoglycolate: step 1/1.</text>
</comment>
<dbReference type="GO" id="GO:0005829">
    <property type="term" value="C:cytosol"/>
    <property type="evidence" value="ECO:0007669"/>
    <property type="project" value="TreeGrafter"/>
</dbReference>
<reference evidence="5" key="1">
    <citation type="submission" date="2021-03" db="EMBL/GenBank/DDBJ databases">
        <authorList>
            <person name="So Y."/>
        </authorList>
    </citation>
    <scope>NUCLEOTIDE SEQUENCE</scope>
    <source>
        <strain evidence="5">SG15</strain>
    </source>
</reference>
<keyword evidence="6" id="KW-1185">Reference proteome</keyword>
<comment type="similarity">
    <text evidence="3">Belongs to the HAD-like hydrolase superfamily. CbbY/CbbZ/Gph/YieH family.</text>
</comment>
<dbReference type="CDD" id="cd01427">
    <property type="entry name" value="HAD_like"/>
    <property type="match status" value="1"/>
</dbReference>
<dbReference type="Pfam" id="PF00702">
    <property type="entry name" value="Hydrolase"/>
    <property type="match status" value="1"/>
</dbReference>
<dbReference type="EC" id="3.1.3.18" evidence="4"/>
<dbReference type="Proteomes" id="UP000677537">
    <property type="component" value="Unassembled WGS sequence"/>
</dbReference>
<dbReference type="EMBL" id="JAGIZA010000001">
    <property type="protein sequence ID" value="MBP0491186.1"/>
    <property type="molecule type" value="Genomic_DNA"/>
</dbReference>
<evidence type="ECO:0000313" key="5">
    <source>
        <dbReference type="EMBL" id="MBP0491186.1"/>
    </source>
</evidence>
<dbReference type="InterPro" id="IPR036412">
    <property type="entry name" value="HAD-like_sf"/>
</dbReference>
<dbReference type="PANTHER" id="PTHR43434">
    <property type="entry name" value="PHOSPHOGLYCOLATE PHOSPHATASE"/>
    <property type="match status" value="1"/>
</dbReference>
<gene>
    <name evidence="5" type="ORF">J5Y10_00175</name>
</gene>
<name>A0A940S2J3_9PROT</name>
<dbReference type="Gene3D" id="3.40.50.1000">
    <property type="entry name" value="HAD superfamily/HAD-like"/>
    <property type="match status" value="1"/>
</dbReference>
<dbReference type="Gene3D" id="1.10.150.240">
    <property type="entry name" value="Putative phosphatase, domain 2"/>
    <property type="match status" value="1"/>
</dbReference>
<evidence type="ECO:0000256" key="1">
    <source>
        <dbReference type="ARBA" id="ARBA00000830"/>
    </source>
</evidence>